<gene>
    <name evidence="3" type="ORF">METZ01_LOCUS246086</name>
</gene>
<dbReference type="SMART" id="SM00758">
    <property type="entry name" value="PA14"/>
    <property type="match status" value="1"/>
</dbReference>
<dbReference type="InterPro" id="IPR037524">
    <property type="entry name" value="PA14/GLEYA"/>
</dbReference>
<feature type="transmembrane region" description="Helical" evidence="1">
    <location>
        <begin position="68"/>
        <end position="93"/>
    </location>
</feature>
<name>A0A382I1M9_9ZZZZ</name>
<dbReference type="PROSITE" id="PS51820">
    <property type="entry name" value="PA14"/>
    <property type="match status" value="1"/>
</dbReference>
<dbReference type="Gene3D" id="3.90.182.10">
    <property type="entry name" value="Toxin - Anthrax Protective Antigen,domain 1"/>
    <property type="match status" value="1"/>
</dbReference>
<sequence length="305" mass="33528">MAEDFGHSKVPRRGAGDRSVIKDTEMLWAAIGTAVFASGWVIFAVLVWQLPWFWEVTFDDRGFGDGVGLLAILLTGLAIYPGCYSTLFLTWAFHGRPNEARATEQIGGIPLSHVGLIWFWLMFVIVPTYSWWGMMFGIITGDEGEYLGWAWALFVPALLLTALALSGPFWGLFFIFHGTEGARNPPPSEALTQTGTMVQINCGGGLNSELWDNKDLSGEPELTGVDPNIDINWGGGGPPGVGSNQFSIRWTGYIIPRETGSYTFETSNDDGVRLWVDGTLLIDEWYDQAGKHSAPIDFEAGEAYD</sequence>
<keyword evidence="1" id="KW-0472">Membrane</keyword>
<reference evidence="3" key="1">
    <citation type="submission" date="2018-05" db="EMBL/GenBank/DDBJ databases">
        <authorList>
            <person name="Lanie J.A."/>
            <person name="Ng W.-L."/>
            <person name="Kazmierczak K.M."/>
            <person name="Andrzejewski T.M."/>
            <person name="Davidsen T.M."/>
            <person name="Wayne K.J."/>
            <person name="Tettelin H."/>
            <person name="Glass J.I."/>
            <person name="Rusch D."/>
            <person name="Podicherti R."/>
            <person name="Tsui H.-C.T."/>
            <person name="Winkler M.E."/>
        </authorList>
    </citation>
    <scope>NUCLEOTIDE SEQUENCE</scope>
</reference>
<dbReference type="SUPFAM" id="SSF56988">
    <property type="entry name" value="Anthrax protective antigen"/>
    <property type="match status" value="1"/>
</dbReference>
<accession>A0A382I1M9</accession>
<feature type="transmembrane region" description="Helical" evidence="1">
    <location>
        <begin position="114"/>
        <end position="139"/>
    </location>
</feature>
<evidence type="ECO:0000256" key="1">
    <source>
        <dbReference type="SAM" id="Phobius"/>
    </source>
</evidence>
<keyword evidence="1" id="KW-0812">Transmembrane</keyword>
<dbReference type="AlphaFoldDB" id="A0A382I1M9"/>
<dbReference type="InterPro" id="IPR011658">
    <property type="entry name" value="PA14_dom"/>
</dbReference>
<proteinExistence type="predicted"/>
<feature type="non-terminal residue" evidence="3">
    <location>
        <position position="305"/>
    </location>
</feature>
<dbReference type="Pfam" id="PF07691">
    <property type="entry name" value="PA14"/>
    <property type="match status" value="1"/>
</dbReference>
<evidence type="ECO:0000313" key="3">
    <source>
        <dbReference type="EMBL" id="SVB93232.1"/>
    </source>
</evidence>
<dbReference type="EMBL" id="UINC01064501">
    <property type="protein sequence ID" value="SVB93232.1"/>
    <property type="molecule type" value="Genomic_DNA"/>
</dbReference>
<organism evidence="3">
    <name type="scientific">marine metagenome</name>
    <dbReference type="NCBI Taxonomy" id="408172"/>
    <lineage>
        <taxon>unclassified sequences</taxon>
        <taxon>metagenomes</taxon>
        <taxon>ecological metagenomes</taxon>
    </lineage>
</organism>
<feature type="transmembrane region" description="Helical" evidence="1">
    <location>
        <begin position="151"/>
        <end position="176"/>
    </location>
</feature>
<feature type="domain" description="PA14" evidence="2">
    <location>
        <begin position="201"/>
        <end position="305"/>
    </location>
</feature>
<keyword evidence="1" id="KW-1133">Transmembrane helix</keyword>
<feature type="transmembrane region" description="Helical" evidence="1">
    <location>
        <begin position="27"/>
        <end position="48"/>
    </location>
</feature>
<protein>
    <recommendedName>
        <fullName evidence="2">PA14 domain-containing protein</fullName>
    </recommendedName>
</protein>
<evidence type="ECO:0000259" key="2">
    <source>
        <dbReference type="PROSITE" id="PS51820"/>
    </source>
</evidence>